<evidence type="ECO:0000256" key="1">
    <source>
        <dbReference type="ARBA" id="ARBA00022801"/>
    </source>
</evidence>
<evidence type="ECO:0000313" key="3">
    <source>
        <dbReference type="Proteomes" id="UP000693970"/>
    </source>
</evidence>
<protein>
    <submittedName>
        <fullName evidence="2">Agmatine deiminase</fullName>
    </submittedName>
</protein>
<dbReference type="GO" id="GO:0047632">
    <property type="term" value="F:agmatine deiminase activity"/>
    <property type="evidence" value="ECO:0007669"/>
    <property type="project" value="TreeGrafter"/>
</dbReference>
<dbReference type="PANTHER" id="PTHR31377">
    <property type="entry name" value="AGMATINE DEIMINASE-RELATED"/>
    <property type="match status" value="1"/>
</dbReference>
<organism evidence="2 3">
    <name type="scientific">Nitzschia inconspicua</name>
    <dbReference type="NCBI Taxonomy" id="303405"/>
    <lineage>
        <taxon>Eukaryota</taxon>
        <taxon>Sar</taxon>
        <taxon>Stramenopiles</taxon>
        <taxon>Ochrophyta</taxon>
        <taxon>Bacillariophyta</taxon>
        <taxon>Bacillariophyceae</taxon>
        <taxon>Bacillariophycidae</taxon>
        <taxon>Bacillariales</taxon>
        <taxon>Bacillariaceae</taxon>
        <taxon>Nitzschia</taxon>
    </lineage>
</organism>
<dbReference type="Pfam" id="PF04371">
    <property type="entry name" value="PAD_porph"/>
    <property type="match status" value="1"/>
</dbReference>
<dbReference type="PANTHER" id="PTHR31377:SF0">
    <property type="entry name" value="AGMATINE DEIMINASE-RELATED"/>
    <property type="match status" value="1"/>
</dbReference>
<dbReference type="Proteomes" id="UP000693970">
    <property type="component" value="Unassembled WGS sequence"/>
</dbReference>
<reference evidence="2" key="2">
    <citation type="submission" date="2021-04" db="EMBL/GenBank/DDBJ databases">
        <authorList>
            <person name="Podell S."/>
        </authorList>
    </citation>
    <scope>NUCLEOTIDE SEQUENCE</scope>
    <source>
        <strain evidence="2">Hildebrandi</strain>
    </source>
</reference>
<dbReference type="AlphaFoldDB" id="A0A9K3KG21"/>
<comment type="caution">
    <text evidence="2">The sequence shown here is derived from an EMBL/GenBank/DDBJ whole genome shotgun (WGS) entry which is preliminary data.</text>
</comment>
<dbReference type="GO" id="GO:0004668">
    <property type="term" value="F:protein-arginine deiminase activity"/>
    <property type="evidence" value="ECO:0007669"/>
    <property type="project" value="InterPro"/>
</dbReference>
<sequence length="452" mass="50404">MTTTEIASTTDNNIIMIDTDGVPPPPQVDLETILSVLPLSCNDKSSNKTKIPPPLHMPAEWSPHSACLILYPHNPKTFRLEKAQQEILYLAQQIVQEGQEDVYLLCHDAKTAEIVQGRVHILMSQQQLKQSKFSICVRVCPSDDTWARDTAPTFVWWHHSTDGDQPRRLIGLDWNFNAYGGPDGGGLYWPCTNDQNIASHVCNSPSISAALHIDGSLDVPLILEGGAIHTDGEGTLLTTKECLLNPNRNPHLDQGDIELILRHSLGIEKVLWLPTGLDADEDTNGHVDNFCCFAEPGHVLLAWTDDEEEDKENYQRCRRARLYLQENLDAQGRQLKITKLYLPSPPLRYSEEEAISLAVSDDENQEESNCIMTRHANEKMAASYINFYIANQAVLVPQFGGTAQDTDSKALETLRQVFPYRSVVGIPSREILLGGGNIHCQTQQVPLVHCEG</sequence>
<evidence type="ECO:0000313" key="2">
    <source>
        <dbReference type="EMBL" id="KAG7342890.1"/>
    </source>
</evidence>
<name>A0A9K3KG21_9STRA</name>
<keyword evidence="1" id="KW-0378">Hydrolase</keyword>
<accession>A0A9K3KG21</accession>
<dbReference type="InterPro" id="IPR007466">
    <property type="entry name" value="Peptidyl-Arg-deiminase_porph"/>
</dbReference>
<dbReference type="EMBL" id="JAGRRH010000024">
    <property type="protein sequence ID" value="KAG7342890.1"/>
    <property type="molecule type" value="Genomic_DNA"/>
</dbReference>
<dbReference type="OrthoDB" id="544103at2759"/>
<gene>
    <name evidence="2" type="ORF">IV203_020835</name>
</gene>
<proteinExistence type="predicted"/>
<dbReference type="GO" id="GO:0009446">
    <property type="term" value="P:putrescine biosynthetic process"/>
    <property type="evidence" value="ECO:0007669"/>
    <property type="project" value="InterPro"/>
</dbReference>
<keyword evidence="3" id="KW-1185">Reference proteome</keyword>
<reference evidence="2" key="1">
    <citation type="journal article" date="2021" name="Sci. Rep.">
        <title>Diploid genomic architecture of Nitzschia inconspicua, an elite biomass production diatom.</title>
        <authorList>
            <person name="Oliver A."/>
            <person name="Podell S."/>
            <person name="Pinowska A."/>
            <person name="Traller J.C."/>
            <person name="Smith S.R."/>
            <person name="McClure R."/>
            <person name="Beliaev A."/>
            <person name="Bohutskyi P."/>
            <person name="Hill E.A."/>
            <person name="Rabines A."/>
            <person name="Zheng H."/>
            <person name="Allen L.Z."/>
            <person name="Kuo A."/>
            <person name="Grigoriev I.V."/>
            <person name="Allen A.E."/>
            <person name="Hazlebeck D."/>
            <person name="Allen E.E."/>
        </authorList>
    </citation>
    <scope>NUCLEOTIDE SEQUENCE</scope>
    <source>
        <strain evidence="2">Hildebrandi</strain>
    </source>
</reference>